<organism evidence="5">
    <name type="scientific">Puccinia triticina (isolate 1-1 / race 1 (BBBD))</name>
    <name type="common">Brown leaf rust fungus</name>
    <dbReference type="NCBI Taxonomy" id="630390"/>
    <lineage>
        <taxon>Eukaryota</taxon>
        <taxon>Fungi</taxon>
        <taxon>Dikarya</taxon>
        <taxon>Basidiomycota</taxon>
        <taxon>Pucciniomycotina</taxon>
        <taxon>Pucciniomycetes</taxon>
        <taxon>Pucciniales</taxon>
        <taxon>Pucciniaceae</taxon>
        <taxon>Puccinia</taxon>
    </lineage>
</organism>
<evidence type="ECO:0000259" key="3">
    <source>
        <dbReference type="Pfam" id="PF07662"/>
    </source>
</evidence>
<feature type="transmembrane region" description="Helical" evidence="2">
    <location>
        <begin position="175"/>
        <end position="197"/>
    </location>
</feature>
<dbReference type="VEuPathDB" id="FungiDB:PTTG_07696"/>
<dbReference type="PANTHER" id="PTHR10590">
    <property type="entry name" value="SODIUM/NUCLEOSIDE COTRANSPORTER"/>
    <property type="match status" value="1"/>
</dbReference>
<accession>A0A180H0V3</accession>
<evidence type="ECO:0000313" key="6">
    <source>
        <dbReference type="EnsemblFungi" id="PTTG_07696-t43_2-p1"/>
    </source>
</evidence>
<dbReference type="InterPro" id="IPR008276">
    <property type="entry name" value="C_nuclsd_transpt"/>
</dbReference>
<evidence type="ECO:0000259" key="4">
    <source>
        <dbReference type="Pfam" id="PF07670"/>
    </source>
</evidence>
<gene>
    <name evidence="5" type="ORF">PTTG_07696</name>
</gene>
<dbReference type="AlphaFoldDB" id="A0A180H0V3"/>
<feature type="domain" description="Nucleoside transporter/FeoB GTPase Gate" evidence="4">
    <location>
        <begin position="179"/>
        <end position="275"/>
    </location>
</feature>
<feature type="transmembrane region" description="Helical" evidence="2">
    <location>
        <begin position="337"/>
        <end position="357"/>
    </location>
</feature>
<dbReference type="InterPro" id="IPR011657">
    <property type="entry name" value="CNT_C_dom"/>
</dbReference>
<reference evidence="6" key="4">
    <citation type="submission" date="2025-05" db="UniProtKB">
        <authorList>
            <consortium name="EnsemblFungi"/>
        </authorList>
    </citation>
    <scope>IDENTIFICATION</scope>
    <source>
        <strain evidence="6">isolate 1-1 / race 1 (BBBD)</strain>
    </source>
</reference>
<evidence type="ECO:0000256" key="2">
    <source>
        <dbReference type="SAM" id="Phobius"/>
    </source>
</evidence>
<feature type="compositionally biased region" description="Basic and acidic residues" evidence="1">
    <location>
        <begin position="38"/>
        <end position="48"/>
    </location>
</feature>
<name>A0A180H0V3_PUCT1</name>
<reference evidence="6 7" key="3">
    <citation type="journal article" date="2017" name="G3 (Bethesda)">
        <title>Comparative analysis highlights variable genome content of wheat rusts and divergence of the mating loci.</title>
        <authorList>
            <person name="Cuomo C.A."/>
            <person name="Bakkeren G."/>
            <person name="Khalil H.B."/>
            <person name="Panwar V."/>
            <person name="Joly D."/>
            <person name="Linning R."/>
            <person name="Sakthikumar S."/>
            <person name="Song X."/>
            <person name="Adiconis X."/>
            <person name="Fan L."/>
            <person name="Goldberg J.M."/>
            <person name="Levin J.Z."/>
            <person name="Young S."/>
            <person name="Zeng Q."/>
            <person name="Anikster Y."/>
            <person name="Bruce M."/>
            <person name="Wang M."/>
            <person name="Yin C."/>
            <person name="McCallum B."/>
            <person name="Szabo L.J."/>
            <person name="Hulbert S."/>
            <person name="Chen X."/>
            <person name="Fellers J.P."/>
        </authorList>
    </citation>
    <scope>NUCLEOTIDE SEQUENCE</scope>
    <source>
        <strain evidence="6">isolate 1-1 / race 1 (BBBD)</strain>
        <strain evidence="7">Isolate 1-1 / race 1 (BBBD)</strain>
    </source>
</reference>
<reference evidence="5" key="1">
    <citation type="submission" date="2009-11" db="EMBL/GenBank/DDBJ databases">
        <authorList>
            <consortium name="The Broad Institute Genome Sequencing Platform"/>
            <person name="Ward D."/>
            <person name="Feldgarden M."/>
            <person name="Earl A."/>
            <person name="Young S.K."/>
            <person name="Zeng Q."/>
            <person name="Koehrsen M."/>
            <person name="Alvarado L."/>
            <person name="Berlin A."/>
            <person name="Bochicchio J."/>
            <person name="Borenstein D."/>
            <person name="Chapman S.B."/>
            <person name="Chen Z."/>
            <person name="Engels R."/>
            <person name="Freedman E."/>
            <person name="Gellesch M."/>
            <person name="Goldberg J."/>
            <person name="Griggs A."/>
            <person name="Gujja S."/>
            <person name="Heilman E."/>
            <person name="Heiman D."/>
            <person name="Hepburn T."/>
            <person name="Howarth C."/>
            <person name="Jen D."/>
            <person name="Larson L."/>
            <person name="Lewis B."/>
            <person name="Mehta T."/>
            <person name="Park D."/>
            <person name="Pearson M."/>
            <person name="Roberts A."/>
            <person name="Saif S."/>
            <person name="Shea T."/>
            <person name="Shenoy N."/>
            <person name="Sisk P."/>
            <person name="Stolte C."/>
            <person name="Sykes S."/>
            <person name="Thomson T."/>
            <person name="Walk T."/>
            <person name="White J."/>
            <person name="Yandava C."/>
            <person name="Izard J."/>
            <person name="Baranova O.V."/>
            <person name="Blanton J.M."/>
            <person name="Tanner A.C."/>
            <person name="Dewhirst F.E."/>
            <person name="Haas B."/>
            <person name="Nusbaum C."/>
            <person name="Birren B."/>
        </authorList>
    </citation>
    <scope>NUCLEOTIDE SEQUENCE [LARGE SCALE GENOMIC DNA]</scope>
    <source>
        <strain evidence="5">1-1 BBBD Race 1</strain>
    </source>
</reference>
<feature type="compositionally biased region" description="Polar residues" evidence="1">
    <location>
        <begin position="61"/>
        <end position="75"/>
    </location>
</feature>
<keyword evidence="2" id="KW-0812">Transmembrane</keyword>
<dbReference type="Pfam" id="PF07670">
    <property type="entry name" value="Gate"/>
    <property type="match status" value="1"/>
</dbReference>
<evidence type="ECO:0000313" key="5">
    <source>
        <dbReference type="EMBL" id="OAV98676.1"/>
    </source>
</evidence>
<keyword evidence="2" id="KW-0472">Membrane</keyword>
<feature type="transmembrane region" description="Helical" evidence="2">
    <location>
        <begin position="121"/>
        <end position="139"/>
    </location>
</feature>
<proteinExistence type="predicted"/>
<feature type="domain" description="Concentrative nucleoside transporter C-terminal" evidence="3">
    <location>
        <begin position="280"/>
        <end position="458"/>
    </location>
</feature>
<dbReference type="Proteomes" id="UP000005240">
    <property type="component" value="Unassembled WGS sequence"/>
</dbReference>
<dbReference type="GO" id="GO:0015293">
    <property type="term" value="F:symporter activity"/>
    <property type="evidence" value="ECO:0007669"/>
    <property type="project" value="TreeGrafter"/>
</dbReference>
<feature type="compositionally biased region" description="Low complexity" evidence="1">
    <location>
        <begin position="28"/>
        <end position="37"/>
    </location>
</feature>
<sequence length="473" mass="51798">MDCETKPDPPDLNELENQGQSNRTLEAGRSSSGSIDRSIPKSQEHIIAGEKPTSEALAVENDSTSGRSQNNTGAGQQVRPRWWPSLVQWNKRDSTSRPIGNAYMTLIGNPVMKFTNQKVRLSIGWLILLGLWLASTFGIKLGPGNSYTDRVRSLVDQGTKAGGFFFSPQVVESHWFFVNTLAAIIFFIALVQLLYYFGIMQAVMVKFAWVFYTLMGVSGVEAVVAAASPFVGQGESVIMIRPFAAQMTPAEIHQVMASGFSTIAGSVLTAYVAMGIPAVYLISASIMSIPASLAISKLRFPEDGQPLTAGEVRIPEDEQINRKDSNALMTFSDGAWLGLRVAGMILANLLTILALLYTVDGLLTWIGQFWGMDPNGTYPLTLELILQYLLYPVAWLMGTPNQDVLKVSRLLALKLITNEFVAYQELSKLRAEMSERGIIIAIYGLCGFANLGSMGIQVKNPVFGLVYLAWRMG</sequence>
<dbReference type="OrthoDB" id="6075923at2759"/>
<reference evidence="5" key="2">
    <citation type="submission" date="2016-05" db="EMBL/GenBank/DDBJ databases">
        <title>Comparative analysis highlights variable genome content of wheat rusts and divergence of the mating loci.</title>
        <authorList>
            <person name="Cuomo C.A."/>
            <person name="Bakkeren G."/>
            <person name="Szabo L."/>
            <person name="Khalil H."/>
            <person name="Joly D."/>
            <person name="Goldberg J."/>
            <person name="Young S."/>
            <person name="Zeng Q."/>
            <person name="Fellers J."/>
        </authorList>
    </citation>
    <scope>NUCLEOTIDE SEQUENCE [LARGE SCALE GENOMIC DNA]</scope>
    <source>
        <strain evidence="5">1-1 BBBD Race 1</strain>
    </source>
</reference>
<protein>
    <submittedName>
        <fullName evidence="5 6">Uncharacterized protein</fullName>
    </submittedName>
</protein>
<feature type="transmembrane region" description="Helical" evidence="2">
    <location>
        <begin position="438"/>
        <end position="458"/>
    </location>
</feature>
<evidence type="ECO:0000313" key="7">
    <source>
        <dbReference type="Proteomes" id="UP000005240"/>
    </source>
</evidence>
<dbReference type="Pfam" id="PF07662">
    <property type="entry name" value="Nucleos_tra2_C"/>
    <property type="match status" value="1"/>
</dbReference>
<dbReference type="PANTHER" id="PTHR10590:SF4">
    <property type="entry name" value="SOLUTE CARRIER FAMILY 28 MEMBER 3"/>
    <property type="match status" value="1"/>
</dbReference>
<keyword evidence="7" id="KW-1185">Reference proteome</keyword>
<dbReference type="EnsemblFungi" id="PTTG_07696-t43_2">
    <property type="protein sequence ID" value="PTTG_07696-t43_2-p1"/>
    <property type="gene ID" value="PTTG_07696"/>
</dbReference>
<dbReference type="GO" id="GO:0005886">
    <property type="term" value="C:plasma membrane"/>
    <property type="evidence" value="ECO:0007669"/>
    <property type="project" value="TreeGrafter"/>
</dbReference>
<dbReference type="EMBL" id="ADAS02000006">
    <property type="protein sequence ID" value="OAV98676.1"/>
    <property type="molecule type" value="Genomic_DNA"/>
</dbReference>
<feature type="transmembrane region" description="Helical" evidence="2">
    <location>
        <begin position="377"/>
        <end position="397"/>
    </location>
</feature>
<feature type="transmembrane region" description="Helical" evidence="2">
    <location>
        <begin position="268"/>
        <end position="289"/>
    </location>
</feature>
<dbReference type="InterPro" id="IPR011642">
    <property type="entry name" value="Gate_dom"/>
</dbReference>
<dbReference type="GO" id="GO:0005337">
    <property type="term" value="F:nucleoside transmembrane transporter activity"/>
    <property type="evidence" value="ECO:0007669"/>
    <property type="project" value="InterPro"/>
</dbReference>
<feature type="transmembrane region" description="Helical" evidence="2">
    <location>
        <begin position="209"/>
        <end position="231"/>
    </location>
</feature>
<feature type="compositionally biased region" description="Polar residues" evidence="1">
    <location>
        <begin position="15"/>
        <end position="24"/>
    </location>
</feature>
<keyword evidence="2" id="KW-1133">Transmembrane helix</keyword>
<feature type="region of interest" description="Disordered" evidence="1">
    <location>
        <begin position="1"/>
        <end position="78"/>
    </location>
</feature>
<evidence type="ECO:0000256" key="1">
    <source>
        <dbReference type="SAM" id="MobiDB-lite"/>
    </source>
</evidence>